<keyword evidence="5" id="KW-1185">Reference proteome</keyword>
<feature type="coiled-coil region" evidence="2">
    <location>
        <begin position="71"/>
        <end position="173"/>
    </location>
</feature>
<evidence type="ECO:0000259" key="3">
    <source>
        <dbReference type="SMART" id="SM00271"/>
    </source>
</evidence>
<dbReference type="AlphaFoldDB" id="D0IA51"/>
<name>D0IA51_GRIHO</name>
<evidence type="ECO:0000256" key="1">
    <source>
        <dbReference type="ARBA" id="ARBA00023186"/>
    </source>
</evidence>
<dbReference type="GeneID" id="58897525"/>
<reference evidence="4 5" key="1">
    <citation type="submission" date="2009-10" db="EMBL/GenBank/DDBJ databases">
        <authorList>
            <consortium name="Los Alamos National Laboratory (LANL)"/>
            <consortium name="National Microbial Pathogen Data Resource (NMPDR)"/>
            <person name="Saunders E.H."/>
            <person name="Munk A.C."/>
            <person name="Tapia R."/>
            <person name="Green L."/>
            <person name="Rogers Y."/>
            <person name="Detter J.C."/>
            <person name="Bruce D."/>
            <person name="Brettin T.S."/>
            <person name="Colwell R.R."/>
            <person name="Huq A."/>
            <person name="Grim C.J."/>
            <person name="Hasan N.A."/>
            <person name="Bartels D."/>
            <person name="Vonstein V."/>
        </authorList>
    </citation>
    <scope>NUCLEOTIDE SEQUENCE [LARGE SCALE GENOMIC DNA]</scope>
    <source>
        <strain evidence="4 5">CIP 101886</strain>
    </source>
</reference>
<keyword evidence="2" id="KW-0175">Coiled coil</keyword>
<evidence type="ECO:0000313" key="4">
    <source>
        <dbReference type="EMBL" id="EEY70769.1"/>
    </source>
</evidence>
<accession>D0IA51</accession>
<evidence type="ECO:0000313" key="5">
    <source>
        <dbReference type="Proteomes" id="UP000003604"/>
    </source>
</evidence>
<dbReference type="SUPFAM" id="SSF46565">
    <property type="entry name" value="Chaperone J-domain"/>
    <property type="match status" value="1"/>
</dbReference>
<dbReference type="OrthoDB" id="581986at2"/>
<organism evidence="4 5">
    <name type="scientific">Grimontia hollisae CIP 101886</name>
    <dbReference type="NCBI Taxonomy" id="675812"/>
    <lineage>
        <taxon>Bacteria</taxon>
        <taxon>Pseudomonadati</taxon>
        <taxon>Pseudomonadota</taxon>
        <taxon>Gammaproteobacteria</taxon>
        <taxon>Vibrionales</taxon>
        <taxon>Vibrionaceae</taxon>
        <taxon>Grimontia</taxon>
    </lineage>
</organism>
<gene>
    <name evidence="4" type="ORF">VHA_002626</name>
</gene>
<evidence type="ECO:0000256" key="2">
    <source>
        <dbReference type="SAM" id="Coils"/>
    </source>
</evidence>
<dbReference type="CDD" id="cd06257">
    <property type="entry name" value="DnaJ"/>
    <property type="match status" value="1"/>
</dbReference>
<comment type="caution">
    <text evidence="4">The sequence shown here is derived from an EMBL/GenBank/DDBJ whole genome shotgun (WGS) entry which is preliminary data.</text>
</comment>
<dbReference type="Proteomes" id="UP000003604">
    <property type="component" value="Unassembled WGS sequence"/>
</dbReference>
<dbReference type="RefSeq" id="WP_005505197.1">
    <property type="nucleotide sequence ID" value="NZ_ADAQ01000013.1"/>
</dbReference>
<dbReference type="EMBL" id="ADAQ01000013">
    <property type="protein sequence ID" value="EEY70769.1"/>
    <property type="molecule type" value="Genomic_DNA"/>
</dbReference>
<dbReference type="InterPro" id="IPR001623">
    <property type="entry name" value="DnaJ_domain"/>
</dbReference>
<keyword evidence="1" id="KW-0143">Chaperone</keyword>
<dbReference type="SMART" id="SM00271">
    <property type="entry name" value="DnaJ"/>
    <property type="match status" value="1"/>
</dbReference>
<feature type="domain" description="J" evidence="3">
    <location>
        <begin position="2"/>
        <end position="132"/>
    </location>
</feature>
<protein>
    <recommendedName>
        <fullName evidence="3">J domain-containing protein</fullName>
    </recommendedName>
</protein>
<sequence length="378" mass="42330">MTTFNEILGTQSGDSEATVKQRYKLLSIRVHPDKGGSKALMHLVRHSYENVIKGKGDHSLAIPKASSGPHKGGLERELAAVKKDRDELSALNQLLKAQLAQSKKENSSPNRIDYSRKVAQLEGEMVLLKEERNRFKAQKECAVAEQGKLAGELRNALSEAELLEAKLERQSGIKMPGMIDWAQKFWLPAMAMSSLVIVLALGSSMVDWAALTGWFKEPETVTVPPSVRVIHARPAIENVINKVPSEQDSLPIVTENKRLPFLQLTNQTGIWSLDSYTESDKPYIAIRSANGSYVVNDCSGEFKLYLNEPLKPLRVAANLIYLHQNQHFHVYKIPYGQGASAQSWHQSRKLEINDEFFTSEAFRDSYNALLEKCRNVTS</sequence>
<dbReference type="Gene3D" id="1.10.287.110">
    <property type="entry name" value="DnaJ domain"/>
    <property type="match status" value="1"/>
</dbReference>
<proteinExistence type="predicted"/>
<dbReference type="eggNOG" id="COG2214">
    <property type="taxonomic scope" value="Bacteria"/>
</dbReference>
<dbReference type="InterPro" id="IPR036869">
    <property type="entry name" value="J_dom_sf"/>
</dbReference>